<proteinExistence type="predicted"/>
<protein>
    <recommendedName>
        <fullName evidence="3">DUF2170 family protein</fullName>
    </recommendedName>
</protein>
<evidence type="ECO:0000313" key="2">
    <source>
        <dbReference type="Proteomes" id="UP000626370"/>
    </source>
</evidence>
<accession>A0ABQ3IGB5</accession>
<dbReference type="EMBL" id="BNAH01000001">
    <property type="protein sequence ID" value="GHE79361.1"/>
    <property type="molecule type" value="Genomic_DNA"/>
</dbReference>
<comment type="caution">
    <text evidence="1">The sequence shown here is derived from an EMBL/GenBank/DDBJ whole genome shotgun (WGS) entry which is preliminary data.</text>
</comment>
<evidence type="ECO:0008006" key="3">
    <source>
        <dbReference type="Google" id="ProtNLM"/>
    </source>
</evidence>
<keyword evidence="2" id="KW-1185">Reference proteome</keyword>
<sequence>MSMSDLLPISIIPSDELSKKFNLLAGACNKLEAQFNFQTMTAGWYGDEEAILIIRFLLETPSDFSVYTEQNTGQSNTQSYPFADDVICYQVADSLQLDCIVALTETEQELLVINNTLLFSYLSTKLQKALNLIAKQKDLVEI</sequence>
<reference evidence="2" key="1">
    <citation type="journal article" date="2019" name="Int. J. Syst. Evol. Microbiol.">
        <title>The Global Catalogue of Microorganisms (GCM) 10K type strain sequencing project: providing services to taxonomists for standard genome sequencing and annotation.</title>
        <authorList>
            <consortium name="The Broad Institute Genomics Platform"/>
            <consortium name="The Broad Institute Genome Sequencing Center for Infectious Disease"/>
            <person name="Wu L."/>
            <person name="Ma J."/>
        </authorList>
    </citation>
    <scope>NUCLEOTIDE SEQUENCE [LARGE SCALE GENOMIC DNA]</scope>
    <source>
        <strain evidence="2">CGMCC 1.15922</strain>
    </source>
</reference>
<evidence type="ECO:0000313" key="1">
    <source>
        <dbReference type="EMBL" id="GHE79361.1"/>
    </source>
</evidence>
<name>A0ABQ3IGB5_9GAMM</name>
<organism evidence="1 2">
    <name type="scientific">Thalassotalea profundi</name>
    <dbReference type="NCBI Taxonomy" id="2036687"/>
    <lineage>
        <taxon>Bacteria</taxon>
        <taxon>Pseudomonadati</taxon>
        <taxon>Pseudomonadota</taxon>
        <taxon>Gammaproteobacteria</taxon>
        <taxon>Alteromonadales</taxon>
        <taxon>Colwelliaceae</taxon>
        <taxon>Thalassotalea</taxon>
    </lineage>
</organism>
<dbReference type="Proteomes" id="UP000626370">
    <property type="component" value="Unassembled WGS sequence"/>
</dbReference>
<gene>
    <name evidence="1" type="ORF">GCM10011501_04220</name>
</gene>